<evidence type="ECO:0000256" key="2">
    <source>
        <dbReference type="PIRSR" id="PIRSR600101-2"/>
    </source>
</evidence>
<feature type="binding site" evidence="2">
    <location>
        <position position="76"/>
    </location>
    <ligand>
        <name>L-glutamate</name>
        <dbReference type="ChEBI" id="CHEBI:29985"/>
    </ligand>
</feature>
<protein>
    <recommendedName>
        <fullName evidence="3">Glutathione hydrolase</fullName>
        <ecNumber evidence="3">2.3.2.2</ecNumber>
        <ecNumber evidence="3">3.4.19.13</ecNumber>
    </recommendedName>
    <alternativeName>
        <fullName evidence="3">Gamma-glutamyltransferase</fullName>
    </alternativeName>
    <alternativeName>
        <fullName evidence="3">Gamma-glutamyltranspeptidase</fullName>
    </alternativeName>
</protein>
<dbReference type="Gene3D" id="1.10.246.130">
    <property type="match status" value="1"/>
</dbReference>
<gene>
    <name evidence="4" type="ORF">L201_001105</name>
</gene>
<sequence>MVTNNDKILSGAVTSEDTRASKIGTDILAAGGNAVDSIIATILAVNTLCPYHSDIGGGGFAILRDEKGEYKSLNFRHTAPAAATSDFYVNPDVSSSIGGTSVAVPGEIKGLEELHLKYGKLPWEILFEPSIKLSENGFEVSQDLNDFITPGRNPYGTTDFSWMHQDLCYSTLFTNEGQPIPVGSIWKRPEYAQTLKKIAKEGSKAFYEGEIAQAIVDSVREKGGLMTTDDLQNYTVEWNQPLSIQYKDYTIYSIPAPGSGAIFLSAMGILSHLKTEGPGSVEDLHNLTETLRLAYGQRTSLGDPNYVPGLIKKQLDWLKPESIKERSKLITETTHEPDYYKPPGIEIVNDNGTSNITVADSNGMIISITTTVGLGWGSHIMVPKYGFILNDSMDDFSIKGRSNYTGYAPQPTNYIQGGKRPLSSSCPYIISNSLTNKPFLAGGSSGGSTIISANIQIVRNILEYKLSPKESLKENRIHNQILPNYTSFEKQFHSQIQNTTVKGFDNPKDESIIVELEEKRGHKVNWINRNISVPVIIKFNNDDFSDTSNSNLNLDEGIDSSKPEWEVAADPRRHNTGGSIFIAPTSQFHKDKLKKEICKGCETCKNAKNDW</sequence>
<dbReference type="Pfam" id="PF01019">
    <property type="entry name" value="G_glu_transpept"/>
    <property type="match status" value="1"/>
</dbReference>
<name>A0AAX4JN38_9TREE</name>
<comment type="catalytic activity">
    <reaction evidence="3">
        <text>glutathione + H2O = L-cysteinylglycine + L-glutamate</text>
        <dbReference type="Rhea" id="RHEA:28807"/>
        <dbReference type="ChEBI" id="CHEBI:15377"/>
        <dbReference type="ChEBI" id="CHEBI:29985"/>
        <dbReference type="ChEBI" id="CHEBI:57925"/>
        <dbReference type="ChEBI" id="CHEBI:61694"/>
        <dbReference type="EC" id="3.4.19.13"/>
    </reaction>
</comment>
<dbReference type="PRINTS" id="PR01210">
    <property type="entry name" value="GGTRANSPTASE"/>
</dbReference>
<dbReference type="Gene3D" id="3.60.20.40">
    <property type="match status" value="1"/>
</dbReference>
<keyword evidence="5" id="KW-1185">Reference proteome</keyword>
<dbReference type="GO" id="GO:0005886">
    <property type="term" value="C:plasma membrane"/>
    <property type="evidence" value="ECO:0007669"/>
    <property type="project" value="TreeGrafter"/>
</dbReference>
<reference evidence="4 5" key="1">
    <citation type="submission" date="2024-01" db="EMBL/GenBank/DDBJ databases">
        <title>Comparative genomics of Cryptococcus and Kwoniella reveals pathogenesis evolution and contrasting modes of karyotype evolution via chromosome fusion or intercentromeric recombination.</title>
        <authorList>
            <person name="Coelho M.A."/>
            <person name="David-Palma M."/>
            <person name="Shea T."/>
            <person name="Bowers K."/>
            <person name="McGinley-Smith S."/>
            <person name="Mohammad A.W."/>
            <person name="Gnirke A."/>
            <person name="Yurkov A.M."/>
            <person name="Nowrousian M."/>
            <person name="Sun S."/>
            <person name="Cuomo C.A."/>
            <person name="Heitman J."/>
        </authorList>
    </citation>
    <scope>NUCLEOTIDE SEQUENCE [LARGE SCALE GENOMIC DNA]</scope>
    <source>
        <strain evidence="4 5">CBS 6074</strain>
    </source>
</reference>
<evidence type="ECO:0000313" key="4">
    <source>
        <dbReference type="EMBL" id="WWC86232.1"/>
    </source>
</evidence>
<evidence type="ECO:0000313" key="5">
    <source>
        <dbReference type="Proteomes" id="UP001355207"/>
    </source>
</evidence>
<dbReference type="NCBIfam" id="TIGR00066">
    <property type="entry name" value="g_glut_trans"/>
    <property type="match status" value="1"/>
</dbReference>
<feature type="binding site" evidence="2">
    <location>
        <position position="447"/>
    </location>
    <ligand>
        <name>L-glutamate</name>
        <dbReference type="ChEBI" id="CHEBI:29985"/>
    </ligand>
</feature>
<evidence type="ECO:0000256" key="1">
    <source>
        <dbReference type="PIRSR" id="PIRSR600101-1"/>
    </source>
</evidence>
<dbReference type="AlphaFoldDB" id="A0AAX4JN38"/>
<accession>A0AAX4JN38</accession>
<dbReference type="RefSeq" id="XP_066072995.1">
    <property type="nucleotide sequence ID" value="XM_066216898.1"/>
</dbReference>
<feature type="binding site" evidence="2">
    <location>
        <begin position="423"/>
        <end position="424"/>
    </location>
    <ligand>
        <name>L-glutamate</name>
        <dbReference type="ChEBI" id="CHEBI:29985"/>
    </ligand>
</feature>
<dbReference type="InterPro" id="IPR000101">
    <property type="entry name" value="GGT_peptidase"/>
</dbReference>
<dbReference type="PANTHER" id="PTHR11686:SF62">
    <property type="entry name" value="GLUTATHIONE HYDROLASE"/>
    <property type="match status" value="1"/>
</dbReference>
<feature type="active site" description="Nucleophile" evidence="1">
    <location>
        <position position="353"/>
    </location>
</feature>
<evidence type="ECO:0000256" key="3">
    <source>
        <dbReference type="RuleBase" id="RU368068"/>
    </source>
</evidence>
<dbReference type="InterPro" id="IPR043137">
    <property type="entry name" value="GGT_ssub_C"/>
</dbReference>
<dbReference type="EC" id="3.4.19.13" evidence="3"/>
<dbReference type="GO" id="GO:0006751">
    <property type="term" value="P:glutathione catabolic process"/>
    <property type="evidence" value="ECO:0007669"/>
    <property type="project" value="UniProtKB-UniRule"/>
</dbReference>
<keyword evidence="3" id="KW-0012">Acyltransferase</keyword>
<comment type="catalytic activity">
    <reaction evidence="3">
        <text>an N-terminal (5-L-glutamyl)-[peptide] + an alpha-amino acid = 5-L-glutamyl amino acid + an N-terminal L-alpha-aminoacyl-[peptide]</text>
        <dbReference type="Rhea" id="RHEA:23904"/>
        <dbReference type="Rhea" id="RHEA-COMP:9780"/>
        <dbReference type="Rhea" id="RHEA-COMP:9795"/>
        <dbReference type="ChEBI" id="CHEBI:77644"/>
        <dbReference type="ChEBI" id="CHEBI:78597"/>
        <dbReference type="ChEBI" id="CHEBI:78599"/>
        <dbReference type="ChEBI" id="CHEBI:78608"/>
        <dbReference type="EC" id="2.3.2.2"/>
    </reaction>
</comment>
<dbReference type="Proteomes" id="UP001355207">
    <property type="component" value="Chromosome 1"/>
</dbReference>
<dbReference type="GO" id="GO:0036374">
    <property type="term" value="F:glutathione hydrolase activity"/>
    <property type="evidence" value="ECO:0007669"/>
    <property type="project" value="UniProtKB-UniRule"/>
</dbReference>
<comment type="pathway">
    <text evidence="3">Sulfur metabolism; glutathione metabolism.</text>
</comment>
<dbReference type="EMBL" id="CP144098">
    <property type="protein sequence ID" value="WWC86232.1"/>
    <property type="molecule type" value="Genomic_DNA"/>
</dbReference>
<keyword evidence="3" id="KW-0378">Hydrolase</keyword>
<dbReference type="GeneID" id="91091777"/>
<dbReference type="PANTHER" id="PTHR11686">
    <property type="entry name" value="GAMMA GLUTAMYL TRANSPEPTIDASE"/>
    <property type="match status" value="1"/>
</dbReference>
<dbReference type="InterPro" id="IPR043138">
    <property type="entry name" value="GGT_lsub"/>
</dbReference>
<proteinExistence type="predicted"/>
<dbReference type="GO" id="GO:0103068">
    <property type="term" value="F:leukotriene C4 gamma-glutamyl transferase activity"/>
    <property type="evidence" value="ECO:0007669"/>
    <property type="project" value="UniProtKB-EC"/>
</dbReference>
<feature type="binding site" evidence="2">
    <location>
        <position position="395"/>
    </location>
    <ligand>
        <name>L-glutamate</name>
        <dbReference type="ChEBI" id="CHEBI:29985"/>
    </ligand>
</feature>
<dbReference type="InterPro" id="IPR029055">
    <property type="entry name" value="Ntn_hydrolases_N"/>
</dbReference>
<organism evidence="4 5">
    <name type="scientific">Kwoniella dendrophila CBS 6074</name>
    <dbReference type="NCBI Taxonomy" id="1295534"/>
    <lineage>
        <taxon>Eukaryota</taxon>
        <taxon>Fungi</taxon>
        <taxon>Dikarya</taxon>
        <taxon>Basidiomycota</taxon>
        <taxon>Agaricomycotina</taxon>
        <taxon>Tremellomycetes</taxon>
        <taxon>Tremellales</taxon>
        <taxon>Cryptococcaceae</taxon>
        <taxon>Kwoniella</taxon>
    </lineage>
</organism>
<comment type="function">
    <text evidence="3">Cleaves the gamma-glutamyl peptide bond of glutathione and glutathione conjugates.</text>
</comment>
<keyword evidence="3" id="KW-0808">Transferase</keyword>
<comment type="catalytic activity">
    <reaction evidence="3">
        <text>an S-substituted glutathione + H2O = an S-substituted L-cysteinylglycine + L-glutamate</text>
        <dbReference type="Rhea" id="RHEA:59468"/>
        <dbReference type="ChEBI" id="CHEBI:15377"/>
        <dbReference type="ChEBI" id="CHEBI:29985"/>
        <dbReference type="ChEBI" id="CHEBI:90779"/>
        <dbReference type="ChEBI" id="CHEBI:143103"/>
        <dbReference type="EC" id="3.4.19.13"/>
    </reaction>
</comment>
<dbReference type="SUPFAM" id="SSF56235">
    <property type="entry name" value="N-terminal nucleophile aminohydrolases (Ntn hydrolases)"/>
    <property type="match status" value="1"/>
</dbReference>
<dbReference type="EC" id="2.3.2.2" evidence="3"/>